<dbReference type="Pfam" id="PF13911">
    <property type="entry name" value="AhpC-TSA_2"/>
    <property type="match status" value="1"/>
</dbReference>
<gene>
    <name evidence="1" type="ORF">SO694_00013040</name>
</gene>
<keyword evidence="2" id="KW-1185">Reference proteome</keyword>
<reference evidence="1 2" key="1">
    <citation type="submission" date="2024-03" db="EMBL/GenBank/DDBJ databases">
        <title>Aureococcus anophagefferens CCMP1851 and Kratosvirus quantuckense: Draft genome of a second virus-susceptible host strain in the model system.</title>
        <authorList>
            <person name="Chase E."/>
            <person name="Truchon A.R."/>
            <person name="Schepens W."/>
            <person name="Wilhelm S.W."/>
        </authorList>
    </citation>
    <scope>NUCLEOTIDE SEQUENCE [LARGE SCALE GENOMIC DNA]</scope>
    <source>
        <strain evidence="1 2">CCMP1851</strain>
    </source>
</reference>
<name>A0ABR1G142_AURAN</name>
<proteinExistence type="predicted"/>
<evidence type="ECO:0000313" key="2">
    <source>
        <dbReference type="Proteomes" id="UP001363151"/>
    </source>
</evidence>
<comment type="caution">
    <text evidence="1">The sequence shown here is derived from an EMBL/GenBank/DDBJ whole genome shotgun (WGS) entry which is preliminary data.</text>
</comment>
<organism evidence="1 2">
    <name type="scientific">Aureococcus anophagefferens</name>
    <name type="common">Harmful bloom alga</name>
    <dbReference type="NCBI Taxonomy" id="44056"/>
    <lineage>
        <taxon>Eukaryota</taxon>
        <taxon>Sar</taxon>
        <taxon>Stramenopiles</taxon>
        <taxon>Ochrophyta</taxon>
        <taxon>Pelagophyceae</taxon>
        <taxon>Pelagomonadales</taxon>
        <taxon>Pelagomonadaceae</taxon>
        <taxon>Aureococcus</taxon>
    </lineage>
</organism>
<sequence length="132" mass="14169">MSAVVKEDLPGEDGKPGEIAAFREGFWPDLPVYMDERLAFYEAIAGGAVTKTSLATFLMKILNPWSRLKANTKRVPKTVEGNLTGEGFVHGGCYVVRGKTGDVVLAHHEAEIGDHPAKGELLAACRKAAGMD</sequence>
<dbReference type="InterPro" id="IPR032801">
    <property type="entry name" value="PXL2A/B/C"/>
</dbReference>
<dbReference type="Proteomes" id="UP001363151">
    <property type="component" value="Unassembled WGS sequence"/>
</dbReference>
<evidence type="ECO:0000313" key="1">
    <source>
        <dbReference type="EMBL" id="KAK7242155.1"/>
    </source>
</evidence>
<dbReference type="EMBL" id="JBBJCI010000146">
    <property type="protein sequence ID" value="KAK7242155.1"/>
    <property type="molecule type" value="Genomic_DNA"/>
</dbReference>
<accession>A0ABR1G142</accession>
<protein>
    <submittedName>
        <fullName evidence="1">Prostaglandin-F synthase</fullName>
    </submittedName>
</protein>